<name>A0ABQ6H1B9_9GAMM</name>
<comment type="caution">
    <text evidence="2">The sequence shown here is derived from an EMBL/GenBank/DDBJ whole genome shotgun (WGS) entry which is preliminary data.</text>
</comment>
<reference evidence="2 3" key="1">
    <citation type="submission" date="2023-03" db="EMBL/GenBank/DDBJ databases">
        <title>Draft genome sequence of Thalassotalea eurytherma JCM 18482T.</title>
        <authorList>
            <person name="Sawabe T."/>
        </authorList>
    </citation>
    <scope>NUCLEOTIDE SEQUENCE [LARGE SCALE GENOMIC DNA]</scope>
    <source>
        <strain evidence="2 3">JCM 18482</strain>
    </source>
</reference>
<organism evidence="2 3">
    <name type="scientific">Thalassotalea eurytherma</name>
    <dbReference type="NCBI Taxonomy" id="1144278"/>
    <lineage>
        <taxon>Bacteria</taxon>
        <taxon>Pseudomonadati</taxon>
        <taxon>Pseudomonadota</taxon>
        <taxon>Gammaproteobacteria</taxon>
        <taxon>Alteromonadales</taxon>
        <taxon>Colwelliaceae</taxon>
        <taxon>Thalassotalea</taxon>
    </lineage>
</organism>
<protein>
    <recommendedName>
        <fullName evidence="4">HIG1 domain-containing protein</fullName>
    </recommendedName>
</protein>
<proteinExistence type="predicted"/>
<dbReference type="Proteomes" id="UP001157133">
    <property type="component" value="Unassembled WGS sequence"/>
</dbReference>
<keyword evidence="3" id="KW-1185">Reference proteome</keyword>
<keyword evidence="1" id="KW-0812">Transmembrane</keyword>
<evidence type="ECO:0000256" key="1">
    <source>
        <dbReference type="SAM" id="Phobius"/>
    </source>
</evidence>
<gene>
    <name evidence="2" type="ORF">theurythT_08340</name>
</gene>
<dbReference type="EMBL" id="BSSU01000004">
    <property type="protein sequence ID" value="GLX81382.1"/>
    <property type="molecule type" value="Genomic_DNA"/>
</dbReference>
<keyword evidence="1" id="KW-0472">Membrane</keyword>
<feature type="transmembrane region" description="Helical" evidence="1">
    <location>
        <begin position="37"/>
        <end position="56"/>
    </location>
</feature>
<evidence type="ECO:0000313" key="2">
    <source>
        <dbReference type="EMBL" id="GLX81382.1"/>
    </source>
</evidence>
<dbReference type="RefSeq" id="WP_284206715.1">
    <property type="nucleotide sequence ID" value="NZ_BSSU01000004.1"/>
</dbReference>
<sequence length="57" mass="6316">MTLLIILACVFGGVALMVVFGEKYGKPMDEKQQGKYSKIIIVLVFILLITALIKNVM</sequence>
<keyword evidence="1" id="KW-1133">Transmembrane helix</keyword>
<evidence type="ECO:0000313" key="3">
    <source>
        <dbReference type="Proteomes" id="UP001157133"/>
    </source>
</evidence>
<evidence type="ECO:0008006" key="4">
    <source>
        <dbReference type="Google" id="ProtNLM"/>
    </source>
</evidence>
<accession>A0ABQ6H1B9</accession>